<sequence>MKHRSNRFFLAANKLMMHRALLLMALITSAVSRNDEEQCRDMFESFTRVMSQRPSPQYCRGVSHLNNVLKLTYPLALQVLEKKERKGRVGRPCECMESEVTWKLRCVRCEQDPSTNVTKYESHVNVL</sequence>
<gene>
    <name evidence="3" type="primary">LOC108841117</name>
    <name evidence="4" type="synonym">LOC130499868</name>
</gene>
<dbReference type="RefSeq" id="XP_056850302.1">
    <property type="nucleotide sequence ID" value="XM_056994322.1"/>
</dbReference>
<dbReference type="Proteomes" id="UP000504610">
    <property type="component" value="Chromosome 2"/>
</dbReference>
<dbReference type="KEGG" id="rsz:130499868"/>
<dbReference type="AlphaFoldDB" id="A0A6J0MAI9"/>
<dbReference type="KEGG" id="rsz:108841117"/>
<feature type="signal peptide" evidence="1">
    <location>
        <begin position="1"/>
        <end position="32"/>
    </location>
</feature>
<accession>A0A6J0MAI9</accession>
<reference evidence="2" key="1">
    <citation type="journal article" date="2019" name="Database">
        <title>The radish genome database (RadishGD): an integrated information resource for radish genomics.</title>
        <authorList>
            <person name="Yu H.J."/>
            <person name="Baek S."/>
            <person name="Lee Y.J."/>
            <person name="Cho A."/>
            <person name="Mun J.H."/>
        </authorList>
    </citation>
    <scope>NUCLEOTIDE SEQUENCE [LARGE SCALE GENOMIC DNA]</scope>
    <source>
        <strain evidence="2">cv. WK10039</strain>
    </source>
</reference>
<evidence type="ECO:0000313" key="4">
    <source>
        <dbReference type="RefSeq" id="XP_056850302.1"/>
    </source>
</evidence>
<evidence type="ECO:0000313" key="2">
    <source>
        <dbReference type="Proteomes" id="UP000504610"/>
    </source>
</evidence>
<evidence type="ECO:0000313" key="3">
    <source>
        <dbReference type="RefSeq" id="XP_018469402.2"/>
    </source>
</evidence>
<keyword evidence="1" id="KW-0732">Signal</keyword>
<protein>
    <submittedName>
        <fullName evidence="3 4">Protein ARABIDOPSIS THALIANA ANTHER 7</fullName>
    </submittedName>
</protein>
<evidence type="ECO:0000256" key="1">
    <source>
        <dbReference type="SAM" id="SignalP"/>
    </source>
</evidence>
<dbReference type="RefSeq" id="XP_018469402.2">
    <property type="nucleotide sequence ID" value="XM_018613900.2"/>
</dbReference>
<dbReference type="GeneID" id="108841117"/>
<keyword evidence="2" id="KW-1185">Reference proteome</keyword>
<name>A0A6J0MAI9_RAPSA</name>
<reference evidence="3 4" key="2">
    <citation type="submission" date="2025-04" db="UniProtKB">
        <authorList>
            <consortium name="RefSeq"/>
        </authorList>
    </citation>
    <scope>IDENTIFICATION</scope>
    <source>
        <tissue evidence="3 4">Leaf</tissue>
    </source>
</reference>
<dbReference type="OrthoDB" id="1026737at2759"/>
<proteinExistence type="predicted"/>
<feature type="chain" id="PRO_5044637726" evidence="1">
    <location>
        <begin position="33"/>
        <end position="127"/>
    </location>
</feature>
<organism evidence="2 3">
    <name type="scientific">Raphanus sativus</name>
    <name type="common">Radish</name>
    <name type="synonym">Raphanus raphanistrum var. sativus</name>
    <dbReference type="NCBI Taxonomy" id="3726"/>
    <lineage>
        <taxon>Eukaryota</taxon>
        <taxon>Viridiplantae</taxon>
        <taxon>Streptophyta</taxon>
        <taxon>Embryophyta</taxon>
        <taxon>Tracheophyta</taxon>
        <taxon>Spermatophyta</taxon>
        <taxon>Magnoliopsida</taxon>
        <taxon>eudicotyledons</taxon>
        <taxon>Gunneridae</taxon>
        <taxon>Pentapetalae</taxon>
        <taxon>rosids</taxon>
        <taxon>malvids</taxon>
        <taxon>Brassicales</taxon>
        <taxon>Brassicaceae</taxon>
        <taxon>Brassiceae</taxon>
        <taxon>Raphanus</taxon>
    </lineage>
</organism>